<dbReference type="GO" id="GO:0016746">
    <property type="term" value="F:acyltransferase activity"/>
    <property type="evidence" value="ECO:0007669"/>
    <property type="project" value="UniProtKB-KW"/>
</dbReference>
<evidence type="ECO:0000259" key="1">
    <source>
        <dbReference type="PROSITE" id="PS51186"/>
    </source>
</evidence>
<dbReference type="EMBL" id="JBGOOT010000002">
    <property type="protein sequence ID" value="MEZ8194291.1"/>
    <property type="molecule type" value="Genomic_DNA"/>
</dbReference>
<comment type="caution">
    <text evidence="2">The sequence shown here is derived from an EMBL/GenBank/DDBJ whole genome shotgun (WGS) entry which is preliminary data.</text>
</comment>
<sequence length="218" mass="25913">MPATTYRFVPYAKKHFTSCVDLIMSTWNFHSSFMDVPCNRVIYEYYLKTCLNWNHHHDVVVDEHEQVIGVLFGSKEETSFIEELKFSRKDRLNNKWKNNKIQRGDFGNKEVARKELSRFTMNDALGEEDASLFGGEVNLFIVSQIFRGQGLGRQLMDRYIDFCQSNNLKSVFLWTDEDCNHSFYSRYWFSLYRRFNTYTHYEVKSPTENGMIFSLQVC</sequence>
<dbReference type="Proteomes" id="UP001569153">
    <property type="component" value="Unassembled WGS sequence"/>
</dbReference>
<evidence type="ECO:0000313" key="3">
    <source>
        <dbReference type="Proteomes" id="UP001569153"/>
    </source>
</evidence>
<gene>
    <name evidence="2" type="ORF">ACED38_05235</name>
</gene>
<dbReference type="RefSeq" id="WP_371729851.1">
    <property type="nucleotide sequence ID" value="NZ_JBGOOT010000002.1"/>
</dbReference>
<evidence type="ECO:0000313" key="2">
    <source>
        <dbReference type="EMBL" id="MEZ8194291.1"/>
    </source>
</evidence>
<dbReference type="InterPro" id="IPR000182">
    <property type="entry name" value="GNAT_dom"/>
</dbReference>
<dbReference type="CDD" id="cd04301">
    <property type="entry name" value="NAT_SF"/>
    <property type="match status" value="1"/>
</dbReference>
<proteinExistence type="predicted"/>
<keyword evidence="2" id="KW-0012">Acyltransferase</keyword>
<keyword evidence="3" id="KW-1185">Reference proteome</keyword>
<feature type="domain" description="N-acetyltransferase" evidence="1">
    <location>
        <begin position="6"/>
        <end position="208"/>
    </location>
</feature>
<accession>A0ABV4M3H5</accession>
<keyword evidence="2" id="KW-0808">Transferase</keyword>
<organism evidence="2 3">
    <name type="scientific">Vibrio cortegadensis</name>
    <dbReference type="NCBI Taxonomy" id="1328770"/>
    <lineage>
        <taxon>Bacteria</taxon>
        <taxon>Pseudomonadati</taxon>
        <taxon>Pseudomonadota</taxon>
        <taxon>Gammaproteobacteria</taxon>
        <taxon>Vibrionales</taxon>
        <taxon>Vibrionaceae</taxon>
        <taxon>Vibrio</taxon>
    </lineage>
</organism>
<dbReference type="PROSITE" id="PS51186">
    <property type="entry name" value="GNAT"/>
    <property type="match status" value="1"/>
</dbReference>
<dbReference type="Gene3D" id="3.40.630.30">
    <property type="match status" value="1"/>
</dbReference>
<dbReference type="InterPro" id="IPR016181">
    <property type="entry name" value="Acyl_CoA_acyltransferase"/>
</dbReference>
<dbReference type="Pfam" id="PF00583">
    <property type="entry name" value="Acetyltransf_1"/>
    <property type="match status" value="1"/>
</dbReference>
<name>A0ABV4M3H5_9VIBR</name>
<protein>
    <submittedName>
        <fullName evidence="2">GNAT family N-acetyltransferase</fullName>
        <ecNumber evidence="2">2.3.1.-</ecNumber>
    </submittedName>
</protein>
<reference evidence="2 3" key="1">
    <citation type="submission" date="2024-06" db="EMBL/GenBank/DDBJ databases">
        <authorList>
            <person name="Steensen K."/>
            <person name="Seneca J."/>
            <person name="Bartlau N."/>
            <person name="Yu A.X."/>
            <person name="Polz M.F."/>
        </authorList>
    </citation>
    <scope>NUCLEOTIDE SEQUENCE [LARGE SCALE GENOMIC DNA]</scope>
    <source>
        <strain evidence="2 3">FF146</strain>
    </source>
</reference>
<dbReference type="SUPFAM" id="SSF55729">
    <property type="entry name" value="Acyl-CoA N-acyltransferases (Nat)"/>
    <property type="match status" value="1"/>
</dbReference>
<dbReference type="EC" id="2.3.1.-" evidence="2"/>